<dbReference type="RefSeq" id="WP_191750612.1">
    <property type="nucleotide sequence ID" value="NZ_JACSQZ010000047.1"/>
</dbReference>
<evidence type="ECO:0000313" key="3">
    <source>
        <dbReference type="EMBL" id="MBD7915859.1"/>
    </source>
</evidence>
<gene>
    <name evidence="3" type="ORF">H9660_11955</name>
</gene>
<evidence type="ECO:0000256" key="2">
    <source>
        <dbReference type="SAM" id="SignalP"/>
    </source>
</evidence>
<name>A0ABR8Q5Z5_9CLOT</name>
<dbReference type="Gene3D" id="2.60.40.10">
    <property type="entry name" value="Immunoglobulins"/>
    <property type="match status" value="1"/>
</dbReference>
<accession>A0ABR8Q5Z5</accession>
<organism evidence="3 4">
    <name type="scientific">Clostridium gallinarum</name>
    <dbReference type="NCBI Taxonomy" id="2762246"/>
    <lineage>
        <taxon>Bacteria</taxon>
        <taxon>Bacillati</taxon>
        <taxon>Bacillota</taxon>
        <taxon>Clostridia</taxon>
        <taxon>Eubacteriales</taxon>
        <taxon>Clostridiaceae</taxon>
        <taxon>Clostridium</taxon>
    </lineage>
</organism>
<keyword evidence="2" id="KW-0732">Signal</keyword>
<proteinExistence type="predicted"/>
<sequence>MLGKKLKIMVSTLAIMSIPISVMASPRAIITDSVVINKGDGSVVLPPAEILEEVIKTEVSENTEELTVQNKTLKGSISIKLADTNNKSKDGVEFSLTKIADIKDGLYEVKEEYKGVEADLNNIKTANDLELAAELFKKVATTENLMKTNANGECSIEDLEVGVYLVYAKDIANYDNVTPFIVSIPSWNETDKTMSFDIQVIPKHTEIVEKEKETPKVPATAYDGSSIYLALGSISLVGSATLFFNIRKKE</sequence>
<feature type="signal peptide" evidence="2">
    <location>
        <begin position="1"/>
        <end position="24"/>
    </location>
</feature>
<feature type="chain" id="PRO_5046856751" evidence="2">
    <location>
        <begin position="25"/>
        <end position="250"/>
    </location>
</feature>
<reference evidence="3 4" key="1">
    <citation type="submission" date="2020-08" db="EMBL/GenBank/DDBJ databases">
        <title>A Genomic Blueprint of the Chicken Gut Microbiome.</title>
        <authorList>
            <person name="Gilroy R."/>
            <person name="Ravi A."/>
            <person name="Getino M."/>
            <person name="Pursley I."/>
            <person name="Horton D.L."/>
            <person name="Alikhan N.-F."/>
            <person name="Baker D."/>
            <person name="Gharbi K."/>
            <person name="Hall N."/>
            <person name="Watson M."/>
            <person name="Adriaenssens E.M."/>
            <person name="Foster-Nyarko E."/>
            <person name="Jarju S."/>
            <person name="Secka A."/>
            <person name="Antonio M."/>
            <person name="Oren A."/>
            <person name="Chaudhuri R."/>
            <person name="La Ragione R.M."/>
            <person name="Hildebrand F."/>
            <person name="Pallen M.J."/>
        </authorList>
    </citation>
    <scope>NUCLEOTIDE SEQUENCE [LARGE SCALE GENOMIC DNA]</scope>
    <source>
        <strain evidence="3 4">Sa3CUN1</strain>
    </source>
</reference>
<dbReference type="Proteomes" id="UP000640335">
    <property type="component" value="Unassembled WGS sequence"/>
</dbReference>
<dbReference type="InterPro" id="IPR013783">
    <property type="entry name" value="Ig-like_fold"/>
</dbReference>
<comment type="caution">
    <text evidence="3">The sequence shown here is derived from an EMBL/GenBank/DDBJ whole genome shotgun (WGS) entry which is preliminary data.</text>
</comment>
<keyword evidence="1" id="KW-1133">Transmembrane helix</keyword>
<keyword evidence="1" id="KW-0812">Transmembrane</keyword>
<dbReference type="EMBL" id="JACSQZ010000047">
    <property type="protein sequence ID" value="MBD7915859.1"/>
    <property type="molecule type" value="Genomic_DNA"/>
</dbReference>
<evidence type="ECO:0000256" key="1">
    <source>
        <dbReference type="SAM" id="Phobius"/>
    </source>
</evidence>
<keyword evidence="1" id="KW-0472">Membrane</keyword>
<keyword evidence="4" id="KW-1185">Reference proteome</keyword>
<protein>
    <submittedName>
        <fullName evidence="3">Uncharacterized protein</fullName>
    </submittedName>
</protein>
<evidence type="ECO:0000313" key="4">
    <source>
        <dbReference type="Proteomes" id="UP000640335"/>
    </source>
</evidence>
<feature type="transmembrane region" description="Helical" evidence="1">
    <location>
        <begin position="227"/>
        <end position="246"/>
    </location>
</feature>